<dbReference type="RefSeq" id="WP_188445147.1">
    <property type="nucleotide sequence ID" value="NZ_BMDW01000002.1"/>
</dbReference>
<comment type="similarity">
    <text evidence="2">Belongs to the short-chain dehydrogenases/reductases (SDR) family.</text>
</comment>
<reference evidence="4" key="1">
    <citation type="journal article" date="2019" name="Int. J. Syst. Evol. Microbiol.">
        <title>The Global Catalogue of Microorganisms (GCM) 10K type strain sequencing project: providing services to taxonomists for standard genome sequencing and annotation.</title>
        <authorList>
            <consortium name="The Broad Institute Genomics Platform"/>
            <consortium name="The Broad Institute Genome Sequencing Center for Infectious Disease"/>
            <person name="Wu L."/>
            <person name="Ma J."/>
        </authorList>
    </citation>
    <scope>NUCLEOTIDE SEQUENCE [LARGE SCALE GENOMIC DNA]</scope>
    <source>
        <strain evidence="4">CGMCC 1.10106</strain>
    </source>
</reference>
<name>A0ABQ1G489_9SPHN</name>
<dbReference type="InterPro" id="IPR036291">
    <property type="entry name" value="NAD(P)-bd_dom_sf"/>
</dbReference>
<dbReference type="InterPro" id="IPR002347">
    <property type="entry name" value="SDR_fam"/>
</dbReference>
<evidence type="ECO:0000313" key="3">
    <source>
        <dbReference type="EMBL" id="GGA37156.1"/>
    </source>
</evidence>
<accession>A0ABQ1G489</accession>
<dbReference type="Proteomes" id="UP000618591">
    <property type="component" value="Unassembled WGS sequence"/>
</dbReference>
<dbReference type="PANTHER" id="PTHR43639:SF9">
    <property type="entry name" value="BLL5898 PROTEIN"/>
    <property type="match status" value="1"/>
</dbReference>
<dbReference type="PRINTS" id="PR00080">
    <property type="entry name" value="SDRFAMILY"/>
</dbReference>
<keyword evidence="4" id="KW-1185">Reference proteome</keyword>
<keyword evidence="1" id="KW-0560">Oxidoreductase</keyword>
<dbReference type="PROSITE" id="PS00061">
    <property type="entry name" value="ADH_SHORT"/>
    <property type="match status" value="1"/>
</dbReference>
<dbReference type="PRINTS" id="PR00081">
    <property type="entry name" value="GDHRDH"/>
</dbReference>
<comment type="caution">
    <text evidence="3">The sequence shown here is derived from an EMBL/GenBank/DDBJ whole genome shotgun (WGS) entry which is preliminary data.</text>
</comment>
<evidence type="ECO:0000256" key="2">
    <source>
        <dbReference type="RuleBase" id="RU000363"/>
    </source>
</evidence>
<evidence type="ECO:0000256" key="1">
    <source>
        <dbReference type="ARBA" id="ARBA00023002"/>
    </source>
</evidence>
<dbReference type="PANTHER" id="PTHR43639">
    <property type="entry name" value="OXIDOREDUCTASE, SHORT-CHAIN DEHYDROGENASE/REDUCTASE FAMILY (AFU_ORTHOLOGUE AFUA_5G02870)"/>
    <property type="match status" value="1"/>
</dbReference>
<dbReference type="Pfam" id="PF00106">
    <property type="entry name" value="adh_short"/>
    <property type="match status" value="1"/>
</dbReference>
<proteinExistence type="inferred from homology"/>
<sequence>MTATNGEFAGKVVVVTGAASGLGRATALAFAREGARVVVADVDAAGLAQTVDAVRTDGGEALAAPTDISDADACISLPGKAVQAYGQLDVLCNVAGAFRFDRAPDITPAGWDKIHAVNVRGPFFIMQAALPHLVESAGSIVNVASASAFLGHAYLAHYASSKAALVNLTKSLAMEYINTPVRINAVAPGGINTAMTASSVMPEGIEFPLLMRYVPLRGSSDPEDLTDLILLLAGPRGKSFHGACINADRGITAG</sequence>
<dbReference type="SUPFAM" id="SSF51735">
    <property type="entry name" value="NAD(P)-binding Rossmann-fold domains"/>
    <property type="match status" value="1"/>
</dbReference>
<gene>
    <name evidence="3" type="ORF">GCM10011395_04350</name>
</gene>
<dbReference type="CDD" id="cd05233">
    <property type="entry name" value="SDR_c"/>
    <property type="match status" value="1"/>
</dbReference>
<protein>
    <submittedName>
        <fullName evidence="3">Oxidoreductase</fullName>
    </submittedName>
</protein>
<organism evidence="3 4">
    <name type="scientific">Sphingomonas psychrolutea</name>
    <dbReference type="NCBI Taxonomy" id="1259676"/>
    <lineage>
        <taxon>Bacteria</taxon>
        <taxon>Pseudomonadati</taxon>
        <taxon>Pseudomonadota</taxon>
        <taxon>Alphaproteobacteria</taxon>
        <taxon>Sphingomonadales</taxon>
        <taxon>Sphingomonadaceae</taxon>
        <taxon>Sphingomonas</taxon>
    </lineage>
</organism>
<dbReference type="InterPro" id="IPR020904">
    <property type="entry name" value="Sc_DH/Rdtase_CS"/>
</dbReference>
<dbReference type="Gene3D" id="3.40.50.720">
    <property type="entry name" value="NAD(P)-binding Rossmann-like Domain"/>
    <property type="match status" value="1"/>
</dbReference>
<dbReference type="EMBL" id="BMDW01000002">
    <property type="protein sequence ID" value="GGA37156.1"/>
    <property type="molecule type" value="Genomic_DNA"/>
</dbReference>
<evidence type="ECO:0000313" key="4">
    <source>
        <dbReference type="Proteomes" id="UP000618591"/>
    </source>
</evidence>